<dbReference type="InterPro" id="IPR008928">
    <property type="entry name" value="6-hairpin_glycosidase_sf"/>
</dbReference>
<protein>
    <submittedName>
        <fullName evidence="1">Uncharacterized protein</fullName>
    </submittedName>
</protein>
<evidence type="ECO:0000313" key="1">
    <source>
        <dbReference type="EMBL" id="MVO99574.1"/>
    </source>
</evidence>
<sequence>MKTAIFTSHPLKREICGESAVYSLQELLQTDLSPYGAVLLIGSPHIDEETSLTSEECAYLWNYVFEGGKLYAELINAFDFPSSRLFGWKQDFPKSRRMMEKLRYVPKEGVLQEGQLFEWDGAMAYGFSIAADTRLEIGPFKETHQSTQPLIGAKPYPGLNIRELGKGKVVFAAFSLFSSQQPAALRPYKDWAQFIAALAGDTGIPFTMWEPVMELSRGTSADEAIEKSLKWFVSSGIMPELDGSKGIWENVHSVTARISYDRRPDCHAHTALMFYLYGKASGKPEWEEASHAMLQYLFDEGYQDMDPASPSYGFFKWFDYPGEKPDQIFTDDNAWVCLVLLYLYRKTGKEEYRERGLLIAEGFLATQNANGLRANCITGKELEDLGKEKIASELAVSMNPHFESIAHTAFIQAYLVTGKQEYLDAAVKGSIYMLEHMDELKFMYSRTSGLARFLLPLGFLAAHDGSGRIQAGMQQITAYLLSNQHETGGIEEADNPDPDRFGQEDAGVYIHNGEGIADQLYTNNFLLMNAWELWKATQDETYRKLYEDLASFLSAIQISSKDARFDGGWMRALDLTRMEYFGNNGDTGWGPYCMEGGWTNAMTTAGFLLGKLDESIFD</sequence>
<evidence type="ECO:0000313" key="2">
    <source>
        <dbReference type="Proteomes" id="UP000490800"/>
    </source>
</evidence>
<dbReference type="RefSeq" id="WP_157334607.1">
    <property type="nucleotide sequence ID" value="NZ_RHLK01000003.1"/>
</dbReference>
<dbReference type="Gene3D" id="1.50.10.20">
    <property type="match status" value="1"/>
</dbReference>
<gene>
    <name evidence="1" type="ORF">EDM21_08535</name>
</gene>
<dbReference type="OrthoDB" id="2765619at2"/>
<proteinExistence type="predicted"/>
<dbReference type="Proteomes" id="UP000490800">
    <property type="component" value="Unassembled WGS sequence"/>
</dbReference>
<dbReference type="GO" id="GO:0005975">
    <property type="term" value="P:carbohydrate metabolic process"/>
    <property type="evidence" value="ECO:0007669"/>
    <property type="project" value="InterPro"/>
</dbReference>
<comment type="caution">
    <text evidence="1">The sequence shown here is derived from an EMBL/GenBank/DDBJ whole genome shotgun (WGS) entry which is preliminary data.</text>
</comment>
<accession>A0A7X3JZ27</accession>
<keyword evidence="2" id="KW-1185">Reference proteome</keyword>
<name>A0A7X3JZ27_9BACL</name>
<organism evidence="1 2">
    <name type="scientific">Paenibacillus lutrae</name>
    <dbReference type="NCBI Taxonomy" id="2078573"/>
    <lineage>
        <taxon>Bacteria</taxon>
        <taxon>Bacillati</taxon>
        <taxon>Bacillota</taxon>
        <taxon>Bacilli</taxon>
        <taxon>Bacillales</taxon>
        <taxon>Paenibacillaceae</taxon>
        <taxon>Paenibacillus</taxon>
    </lineage>
</organism>
<dbReference type="SUPFAM" id="SSF48208">
    <property type="entry name" value="Six-hairpin glycosidases"/>
    <property type="match status" value="1"/>
</dbReference>
<dbReference type="AlphaFoldDB" id="A0A7X3JZ27"/>
<dbReference type="EMBL" id="RHLK01000003">
    <property type="protein sequence ID" value="MVO99574.1"/>
    <property type="molecule type" value="Genomic_DNA"/>
</dbReference>
<reference evidence="1 2" key="1">
    <citation type="journal article" date="2019" name="Microorganisms">
        <title>Paenibacillus lutrae sp. nov., A Chitinolytic Species Isolated from A River Otter in Castril Natural Park, Granada, Spain.</title>
        <authorList>
            <person name="Rodriguez M."/>
            <person name="Reina J.C."/>
            <person name="Bejar V."/>
            <person name="Llamas I."/>
        </authorList>
    </citation>
    <scope>NUCLEOTIDE SEQUENCE [LARGE SCALE GENOMIC DNA]</scope>
    <source>
        <strain evidence="1 2">N10</strain>
    </source>
</reference>